<keyword evidence="5" id="KW-1185">Reference proteome</keyword>
<sequence>MIGAGSLVLQLLLALLYSCDAAKVVRLPWTTDGPDHASSFGSGVYGPDGPWQAIWVSFADASQNYIDQALWPMDWPHSIIDGFRSGGNVSFGTLAPLDLENWAADHGYGSSYNASFEGRVMASAFNLSGLDDSVSYHVSNRVLDTIFWSVSLPDGRNYTPQVGGLGLRRQLDDVRPTGEIYHNGVLSQLKVAGAIASEFFGLHMGRPWGQWASSGGETAQMAMMWLRDVTIGVETGSSPFNVSEIGSIYQGLQSSIAADFNNGNGGRDDGAALVIPSPEVPGIYLPLGTCEAAASYLPVTWDKKIRYYLWDTTNANYTRIVNSPTYLGFILYDSTAKNITIKVPFKLLNLTLGPPIVDKPVPYFPCHPYNTTEGFWALGRAFLQAAFLGVKYDQNLAFLAQAPGPDMDPSVIVQVQPNATTLTTNSIDTFEKTWRSYTATKLNAEVIIGIAMGAAVGIILAAEAGFLCWRRKRDGKHENNNKLDCSGGENAPEVVVGGMGHATPQEMDGLHGMVYEIGQPLPHEMEWTPVPQELWGPSPVSEMPAQPVFSLDSDHMDDDKM</sequence>
<feature type="signal peptide" evidence="3">
    <location>
        <begin position="1"/>
        <end position="21"/>
    </location>
</feature>
<feature type="compositionally biased region" description="Basic and acidic residues" evidence="1">
    <location>
        <begin position="552"/>
        <end position="561"/>
    </location>
</feature>
<dbReference type="EMBL" id="JAULSO010000004">
    <property type="protein sequence ID" value="KAK3684211.1"/>
    <property type="molecule type" value="Genomic_DNA"/>
</dbReference>
<reference evidence="4" key="1">
    <citation type="journal article" date="2023" name="Mol. Phylogenet. Evol.">
        <title>Genome-scale phylogeny and comparative genomics of the fungal order Sordariales.</title>
        <authorList>
            <person name="Hensen N."/>
            <person name="Bonometti L."/>
            <person name="Westerberg I."/>
            <person name="Brannstrom I.O."/>
            <person name="Guillou S."/>
            <person name="Cros-Aarteil S."/>
            <person name="Calhoun S."/>
            <person name="Haridas S."/>
            <person name="Kuo A."/>
            <person name="Mondo S."/>
            <person name="Pangilinan J."/>
            <person name="Riley R."/>
            <person name="LaButti K."/>
            <person name="Andreopoulos B."/>
            <person name="Lipzen A."/>
            <person name="Chen C."/>
            <person name="Yan M."/>
            <person name="Daum C."/>
            <person name="Ng V."/>
            <person name="Clum A."/>
            <person name="Steindorff A."/>
            <person name="Ohm R.A."/>
            <person name="Martin F."/>
            <person name="Silar P."/>
            <person name="Natvig D.O."/>
            <person name="Lalanne C."/>
            <person name="Gautier V."/>
            <person name="Ament-Velasquez S.L."/>
            <person name="Kruys A."/>
            <person name="Hutchinson M.I."/>
            <person name="Powell A.J."/>
            <person name="Barry K."/>
            <person name="Miller A.N."/>
            <person name="Grigoriev I.V."/>
            <person name="Debuchy R."/>
            <person name="Gladieux P."/>
            <person name="Hiltunen Thoren M."/>
            <person name="Johannesson H."/>
        </authorList>
    </citation>
    <scope>NUCLEOTIDE SEQUENCE</scope>
    <source>
        <strain evidence="4">CBS 314.62</strain>
    </source>
</reference>
<keyword evidence="3" id="KW-0732">Signal</keyword>
<feature type="transmembrane region" description="Helical" evidence="2">
    <location>
        <begin position="446"/>
        <end position="469"/>
    </location>
</feature>
<protein>
    <recommendedName>
        <fullName evidence="6">Peptidase A1 domain-containing protein</fullName>
    </recommendedName>
</protein>
<evidence type="ECO:0000313" key="4">
    <source>
        <dbReference type="EMBL" id="KAK3684211.1"/>
    </source>
</evidence>
<dbReference type="Gene3D" id="2.40.70.10">
    <property type="entry name" value="Acid Proteases"/>
    <property type="match status" value="1"/>
</dbReference>
<evidence type="ECO:0000256" key="2">
    <source>
        <dbReference type="SAM" id="Phobius"/>
    </source>
</evidence>
<keyword evidence="2" id="KW-0472">Membrane</keyword>
<keyword evidence="2" id="KW-0812">Transmembrane</keyword>
<evidence type="ECO:0008006" key="6">
    <source>
        <dbReference type="Google" id="ProtNLM"/>
    </source>
</evidence>
<dbReference type="InterPro" id="IPR021109">
    <property type="entry name" value="Peptidase_aspartic_dom_sf"/>
</dbReference>
<feature type="chain" id="PRO_5042041192" description="Peptidase A1 domain-containing protein" evidence="3">
    <location>
        <begin position="22"/>
        <end position="561"/>
    </location>
</feature>
<proteinExistence type="predicted"/>
<organism evidence="4 5">
    <name type="scientific">Podospora appendiculata</name>
    <dbReference type="NCBI Taxonomy" id="314037"/>
    <lineage>
        <taxon>Eukaryota</taxon>
        <taxon>Fungi</taxon>
        <taxon>Dikarya</taxon>
        <taxon>Ascomycota</taxon>
        <taxon>Pezizomycotina</taxon>
        <taxon>Sordariomycetes</taxon>
        <taxon>Sordariomycetidae</taxon>
        <taxon>Sordariales</taxon>
        <taxon>Podosporaceae</taxon>
        <taxon>Podospora</taxon>
    </lineage>
</organism>
<gene>
    <name evidence="4" type="ORF">B0T22DRAFT_483993</name>
</gene>
<evidence type="ECO:0000256" key="1">
    <source>
        <dbReference type="SAM" id="MobiDB-lite"/>
    </source>
</evidence>
<feature type="region of interest" description="Disordered" evidence="1">
    <location>
        <begin position="532"/>
        <end position="561"/>
    </location>
</feature>
<dbReference type="SUPFAM" id="SSF50630">
    <property type="entry name" value="Acid proteases"/>
    <property type="match status" value="1"/>
</dbReference>
<comment type="caution">
    <text evidence="4">The sequence shown here is derived from an EMBL/GenBank/DDBJ whole genome shotgun (WGS) entry which is preliminary data.</text>
</comment>
<dbReference type="Proteomes" id="UP001270362">
    <property type="component" value="Unassembled WGS sequence"/>
</dbReference>
<reference evidence="4" key="2">
    <citation type="submission" date="2023-06" db="EMBL/GenBank/DDBJ databases">
        <authorList>
            <consortium name="Lawrence Berkeley National Laboratory"/>
            <person name="Haridas S."/>
            <person name="Hensen N."/>
            <person name="Bonometti L."/>
            <person name="Westerberg I."/>
            <person name="Brannstrom I.O."/>
            <person name="Guillou S."/>
            <person name="Cros-Aarteil S."/>
            <person name="Calhoun S."/>
            <person name="Kuo A."/>
            <person name="Mondo S."/>
            <person name="Pangilinan J."/>
            <person name="Riley R."/>
            <person name="Labutti K."/>
            <person name="Andreopoulos B."/>
            <person name="Lipzen A."/>
            <person name="Chen C."/>
            <person name="Yanf M."/>
            <person name="Daum C."/>
            <person name="Ng V."/>
            <person name="Clum A."/>
            <person name="Steindorff A."/>
            <person name="Ohm R."/>
            <person name="Martin F."/>
            <person name="Silar P."/>
            <person name="Natvig D."/>
            <person name="Lalanne C."/>
            <person name="Gautier V."/>
            <person name="Ament-Velasquez S.L."/>
            <person name="Kruys A."/>
            <person name="Hutchinson M.I."/>
            <person name="Powell A.J."/>
            <person name="Barry K."/>
            <person name="Miller A.N."/>
            <person name="Grigoriev I.V."/>
            <person name="Debuchy R."/>
            <person name="Gladieux P."/>
            <person name="Thoren M.H."/>
            <person name="Johannesson H."/>
        </authorList>
    </citation>
    <scope>NUCLEOTIDE SEQUENCE</scope>
    <source>
        <strain evidence="4">CBS 314.62</strain>
    </source>
</reference>
<dbReference type="AlphaFoldDB" id="A0AAE0X3W1"/>
<name>A0AAE0X3W1_9PEZI</name>
<keyword evidence="2" id="KW-1133">Transmembrane helix</keyword>
<evidence type="ECO:0000256" key="3">
    <source>
        <dbReference type="SAM" id="SignalP"/>
    </source>
</evidence>
<accession>A0AAE0X3W1</accession>
<evidence type="ECO:0000313" key="5">
    <source>
        <dbReference type="Proteomes" id="UP001270362"/>
    </source>
</evidence>